<dbReference type="Gene3D" id="3.50.4.10">
    <property type="entry name" value="Hepatocyte Growth Factor"/>
    <property type="match status" value="1"/>
</dbReference>
<dbReference type="EnsemblMetazoa" id="PPA20396.1">
    <property type="protein sequence ID" value="PPA20396.1"/>
    <property type="gene ID" value="WBGene00109950"/>
</dbReference>
<evidence type="ECO:0000313" key="5">
    <source>
        <dbReference type="EnsemblMetazoa" id="PPA20396.1"/>
    </source>
</evidence>
<evidence type="ECO:0000313" key="6">
    <source>
        <dbReference type="Proteomes" id="UP000005239"/>
    </source>
</evidence>
<keyword evidence="4" id="KW-1133">Transmembrane helix</keyword>
<dbReference type="AlphaFoldDB" id="A0A2A6CV10"/>
<proteinExistence type="predicted"/>
<protein>
    <submittedName>
        <fullName evidence="5">Apple domain-containing protein</fullName>
    </submittedName>
</protein>
<keyword evidence="1" id="KW-0677">Repeat</keyword>
<gene>
    <name evidence="5" type="primary">WBGene00109950</name>
</gene>
<dbReference type="PROSITE" id="PS50948">
    <property type="entry name" value="PAN"/>
    <property type="match status" value="1"/>
</dbReference>
<name>A0A2A6CV10_PRIPA</name>
<dbReference type="Pfam" id="PF00024">
    <property type="entry name" value="PAN_1"/>
    <property type="match status" value="1"/>
</dbReference>
<accession>A0A8R1UFH8</accession>
<keyword evidence="2" id="KW-1015">Disulfide bond</keyword>
<reference evidence="6" key="1">
    <citation type="journal article" date="2008" name="Nat. Genet.">
        <title>The Pristionchus pacificus genome provides a unique perspective on nematode lifestyle and parasitism.</title>
        <authorList>
            <person name="Dieterich C."/>
            <person name="Clifton S.W."/>
            <person name="Schuster L.N."/>
            <person name="Chinwalla A."/>
            <person name="Delehaunty K."/>
            <person name="Dinkelacker I."/>
            <person name="Fulton L."/>
            <person name="Fulton R."/>
            <person name="Godfrey J."/>
            <person name="Minx P."/>
            <person name="Mitreva M."/>
            <person name="Roeseler W."/>
            <person name="Tian H."/>
            <person name="Witte H."/>
            <person name="Yang S.P."/>
            <person name="Wilson R.K."/>
            <person name="Sommer R.J."/>
        </authorList>
    </citation>
    <scope>NUCLEOTIDE SEQUENCE [LARGE SCALE GENOMIC DNA]</scope>
    <source>
        <strain evidence="6">PS312</strain>
    </source>
</reference>
<keyword evidence="4" id="KW-0472">Membrane</keyword>
<keyword evidence="6" id="KW-1185">Reference proteome</keyword>
<feature type="compositionally biased region" description="Basic and acidic residues" evidence="3">
    <location>
        <begin position="1"/>
        <end position="15"/>
    </location>
</feature>
<evidence type="ECO:0000256" key="3">
    <source>
        <dbReference type="SAM" id="MobiDB-lite"/>
    </source>
</evidence>
<dbReference type="Proteomes" id="UP000005239">
    <property type="component" value="Unassembled WGS sequence"/>
</dbReference>
<dbReference type="GO" id="GO:0005576">
    <property type="term" value="C:extracellular region"/>
    <property type="evidence" value="ECO:0007669"/>
    <property type="project" value="InterPro"/>
</dbReference>
<keyword evidence="4" id="KW-0812">Transmembrane</keyword>
<dbReference type="InterPro" id="IPR003609">
    <property type="entry name" value="Pan_app"/>
</dbReference>
<reference evidence="5" key="2">
    <citation type="submission" date="2022-06" db="UniProtKB">
        <authorList>
            <consortium name="EnsemblMetazoa"/>
        </authorList>
    </citation>
    <scope>IDENTIFICATION</scope>
    <source>
        <strain evidence="5">PS312</strain>
    </source>
</reference>
<dbReference type="OrthoDB" id="5806724at2759"/>
<dbReference type="InterPro" id="IPR000177">
    <property type="entry name" value="Apple"/>
</dbReference>
<feature type="transmembrane region" description="Helical" evidence="4">
    <location>
        <begin position="51"/>
        <end position="73"/>
    </location>
</feature>
<evidence type="ECO:0000256" key="4">
    <source>
        <dbReference type="SAM" id="Phobius"/>
    </source>
</evidence>
<feature type="region of interest" description="Disordered" evidence="3">
    <location>
        <begin position="1"/>
        <end position="26"/>
    </location>
</feature>
<organism evidence="5 6">
    <name type="scientific">Pristionchus pacificus</name>
    <name type="common">Parasitic nematode worm</name>
    <dbReference type="NCBI Taxonomy" id="54126"/>
    <lineage>
        <taxon>Eukaryota</taxon>
        <taxon>Metazoa</taxon>
        <taxon>Ecdysozoa</taxon>
        <taxon>Nematoda</taxon>
        <taxon>Chromadorea</taxon>
        <taxon>Rhabditida</taxon>
        <taxon>Rhabditina</taxon>
        <taxon>Diplogasteromorpha</taxon>
        <taxon>Diplogasteroidea</taxon>
        <taxon>Neodiplogasteridae</taxon>
        <taxon>Pristionchus</taxon>
    </lineage>
</organism>
<dbReference type="SMART" id="SM00223">
    <property type="entry name" value="APPLE"/>
    <property type="match status" value="1"/>
</dbReference>
<dbReference type="GO" id="GO:0006508">
    <property type="term" value="P:proteolysis"/>
    <property type="evidence" value="ECO:0007669"/>
    <property type="project" value="InterPro"/>
</dbReference>
<sequence length="232" mass="25414">RKEAKRKKKNEEEERRRRRREGQGGAELEVLSVEGIVKAERPKGGSQPSMAGTSFALASLVVLISAATTVSAAHCFFLKELAIIGGTYDEFDAADIRQCCIKCAQQGCCMAYTYDKIKKRCYMKSAISNSEERSYTTSGIKANIANGNGCKLTNIEIIGGSTSLNLKNSKECQEFCTAYGIYTWMPAGITEDNEPFDATCTCTNRIASLKYTYGAVSSILPNTITRSDDRSL</sequence>
<evidence type="ECO:0000256" key="1">
    <source>
        <dbReference type="ARBA" id="ARBA00022737"/>
    </source>
</evidence>
<evidence type="ECO:0000256" key="2">
    <source>
        <dbReference type="ARBA" id="ARBA00023157"/>
    </source>
</evidence>
<accession>A0A2A6CV10</accession>